<reference evidence="5 6" key="1">
    <citation type="submission" date="2018-04" db="EMBL/GenBank/DDBJ databases">
        <title>Genomic Encyclopedia of Type Strains, Phase IV (KMG-IV): sequencing the most valuable type-strain genomes for metagenomic binning, comparative biology and taxonomic classification.</title>
        <authorList>
            <person name="Goeker M."/>
        </authorList>
    </citation>
    <scope>NUCLEOTIDE SEQUENCE [LARGE SCALE GENOMIC DNA]</scope>
    <source>
        <strain evidence="5 6">DSM 28795</strain>
    </source>
</reference>
<dbReference type="PROSITE" id="PS50893">
    <property type="entry name" value="ABC_TRANSPORTER_2"/>
    <property type="match status" value="1"/>
</dbReference>
<keyword evidence="3 5" id="KW-0067">ATP-binding</keyword>
<dbReference type="GO" id="GO:0005524">
    <property type="term" value="F:ATP binding"/>
    <property type="evidence" value="ECO:0007669"/>
    <property type="project" value="UniProtKB-KW"/>
</dbReference>
<evidence type="ECO:0000313" key="5">
    <source>
        <dbReference type="EMBL" id="PVY85070.1"/>
    </source>
</evidence>
<keyword evidence="1" id="KW-0813">Transport</keyword>
<sequence length="200" mass="22460">MLKVAHLQKSFNHKVVLEDASFDVQLGQVIHISGENGSGKSTIFKIIAKIIKPDAGQVQMTEDSVIGALIENPGFLEFESGLTNLKFLAQLNKRYDENKVKQLMTDFGLNPNSNRSVAKYSLGMRQKLGIIQAIMEEQNIILLDEPTRGLDQESLAHFVQLVNQLRSDNKLVVIASHDFQAGLKYDFKYRLKDGVLRSED</sequence>
<evidence type="ECO:0000259" key="4">
    <source>
        <dbReference type="PROSITE" id="PS50893"/>
    </source>
</evidence>
<dbReference type="InterPro" id="IPR017871">
    <property type="entry name" value="ABC_transporter-like_CS"/>
</dbReference>
<proteinExistence type="predicted"/>
<dbReference type="AlphaFoldDB" id="A0A2U1DBM0"/>
<evidence type="ECO:0000256" key="3">
    <source>
        <dbReference type="ARBA" id="ARBA00022840"/>
    </source>
</evidence>
<dbReference type="InterPro" id="IPR051782">
    <property type="entry name" value="ABC_Transporter_VariousFunc"/>
</dbReference>
<dbReference type="PANTHER" id="PTHR42939:SF1">
    <property type="entry name" value="ABC TRANSPORTER ATP-BINDING PROTEIN ALBC-RELATED"/>
    <property type="match status" value="1"/>
</dbReference>
<keyword evidence="6" id="KW-1185">Reference proteome</keyword>
<dbReference type="InterPro" id="IPR003439">
    <property type="entry name" value="ABC_transporter-like_ATP-bd"/>
</dbReference>
<keyword evidence="2" id="KW-0547">Nucleotide-binding</keyword>
<evidence type="ECO:0000256" key="2">
    <source>
        <dbReference type="ARBA" id="ARBA00022741"/>
    </source>
</evidence>
<dbReference type="OrthoDB" id="9787851at2"/>
<comment type="caution">
    <text evidence="5">The sequence shown here is derived from an EMBL/GenBank/DDBJ whole genome shotgun (WGS) entry which is preliminary data.</text>
</comment>
<dbReference type="SMART" id="SM00382">
    <property type="entry name" value="AAA"/>
    <property type="match status" value="1"/>
</dbReference>
<dbReference type="Proteomes" id="UP000245433">
    <property type="component" value="Unassembled WGS sequence"/>
</dbReference>
<dbReference type="PROSITE" id="PS00211">
    <property type="entry name" value="ABC_TRANSPORTER_1"/>
    <property type="match status" value="1"/>
</dbReference>
<dbReference type="SUPFAM" id="SSF52540">
    <property type="entry name" value="P-loop containing nucleoside triphosphate hydrolases"/>
    <property type="match status" value="1"/>
</dbReference>
<dbReference type="EMBL" id="QEKT01000003">
    <property type="protein sequence ID" value="PVY85070.1"/>
    <property type="molecule type" value="Genomic_DNA"/>
</dbReference>
<gene>
    <name evidence="5" type="ORF">C7384_10395</name>
</gene>
<feature type="domain" description="ABC transporter" evidence="4">
    <location>
        <begin position="2"/>
        <end position="200"/>
    </location>
</feature>
<organism evidence="5 6">
    <name type="scientific">Convivina intestini</name>
    <dbReference type="NCBI Taxonomy" id="1505726"/>
    <lineage>
        <taxon>Bacteria</taxon>
        <taxon>Bacillati</taxon>
        <taxon>Bacillota</taxon>
        <taxon>Bacilli</taxon>
        <taxon>Lactobacillales</taxon>
        <taxon>Lactobacillaceae</taxon>
        <taxon>Convivina</taxon>
    </lineage>
</organism>
<dbReference type="Gene3D" id="3.40.50.300">
    <property type="entry name" value="P-loop containing nucleotide triphosphate hydrolases"/>
    <property type="match status" value="1"/>
</dbReference>
<name>A0A2U1DBM0_9LACO</name>
<dbReference type="RefSeq" id="WP_089938455.1">
    <property type="nucleotide sequence ID" value="NZ_CAKOEX010000003.1"/>
</dbReference>
<protein>
    <submittedName>
        <fullName evidence="5">ABC-2 type transport system ATP-binding protein</fullName>
    </submittedName>
</protein>
<dbReference type="GO" id="GO:0016887">
    <property type="term" value="F:ATP hydrolysis activity"/>
    <property type="evidence" value="ECO:0007669"/>
    <property type="project" value="InterPro"/>
</dbReference>
<evidence type="ECO:0000313" key="6">
    <source>
        <dbReference type="Proteomes" id="UP000245433"/>
    </source>
</evidence>
<dbReference type="InterPro" id="IPR003593">
    <property type="entry name" value="AAA+_ATPase"/>
</dbReference>
<dbReference type="PANTHER" id="PTHR42939">
    <property type="entry name" value="ABC TRANSPORTER ATP-BINDING PROTEIN ALBC-RELATED"/>
    <property type="match status" value="1"/>
</dbReference>
<evidence type="ECO:0000256" key="1">
    <source>
        <dbReference type="ARBA" id="ARBA00022448"/>
    </source>
</evidence>
<dbReference type="Pfam" id="PF00005">
    <property type="entry name" value="ABC_tran"/>
    <property type="match status" value="1"/>
</dbReference>
<dbReference type="InterPro" id="IPR027417">
    <property type="entry name" value="P-loop_NTPase"/>
</dbReference>
<accession>A0A2U1DBM0</accession>